<name>A0AAN5CLB7_9BILA</name>
<gene>
    <name evidence="1" type="ORF">PMAYCL1PPCAC_16728</name>
</gene>
<dbReference type="AlphaFoldDB" id="A0AAN5CLB7"/>
<organism evidence="1 2">
    <name type="scientific">Pristionchus mayeri</name>
    <dbReference type="NCBI Taxonomy" id="1317129"/>
    <lineage>
        <taxon>Eukaryota</taxon>
        <taxon>Metazoa</taxon>
        <taxon>Ecdysozoa</taxon>
        <taxon>Nematoda</taxon>
        <taxon>Chromadorea</taxon>
        <taxon>Rhabditida</taxon>
        <taxon>Rhabditina</taxon>
        <taxon>Diplogasteromorpha</taxon>
        <taxon>Diplogasteroidea</taxon>
        <taxon>Neodiplogasteridae</taxon>
        <taxon>Pristionchus</taxon>
    </lineage>
</organism>
<evidence type="ECO:0000313" key="2">
    <source>
        <dbReference type="Proteomes" id="UP001328107"/>
    </source>
</evidence>
<accession>A0AAN5CLB7</accession>
<proteinExistence type="predicted"/>
<sequence>QEHQLTRLVRVLLVRPVLQVNLATRDSRGVPVRQVRLALLERQGLTAPTVRVQRETELHPLEEDTWRPLLLPPATLRLASWLEEDILRAKAQLLKLPLHHPEDTQCRLLLPLRLLATRSSESGQLDGVHFTCDELIQAHVSLQNLCRD</sequence>
<feature type="non-terminal residue" evidence="1">
    <location>
        <position position="1"/>
    </location>
</feature>
<evidence type="ECO:0000313" key="1">
    <source>
        <dbReference type="EMBL" id="GMR46533.1"/>
    </source>
</evidence>
<keyword evidence="2" id="KW-1185">Reference proteome</keyword>
<dbReference type="EMBL" id="BTRK01000004">
    <property type="protein sequence ID" value="GMR46533.1"/>
    <property type="molecule type" value="Genomic_DNA"/>
</dbReference>
<feature type="non-terminal residue" evidence="1">
    <location>
        <position position="148"/>
    </location>
</feature>
<dbReference type="Proteomes" id="UP001328107">
    <property type="component" value="Unassembled WGS sequence"/>
</dbReference>
<protein>
    <submittedName>
        <fullName evidence="1">Uncharacterized protein</fullName>
    </submittedName>
</protein>
<comment type="caution">
    <text evidence="1">The sequence shown here is derived from an EMBL/GenBank/DDBJ whole genome shotgun (WGS) entry which is preliminary data.</text>
</comment>
<reference evidence="2" key="1">
    <citation type="submission" date="2022-10" db="EMBL/GenBank/DDBJ databases">
        <title>Genome assembly of Pristionchus species.</title>
        <authorList>
            <person name="Yoshida K."/>
            <person name="Sommer R.J."/>
        </authorList>
    </citation>
    <scope>NUCLEOTIDE SEQUENCE [LARGE SCALE GENOMIC DNA]</scope>
    <source>
        <strain evidence="2">RS5460</strain>
    </source>
</reference>